<sequence length="143" mass="16777">MSNIPASNPNQANGEISLNDRWSYLNQYEKKYLKEAMKAYDKIIESKDDILKIANRYQLNCEDIERAKQYAFGRGVLQYQFIPDLRMAESWERMTLGEEIDSDEVLLKHEILESDLVINQGMNQLDAHKIAQNKYPWSIMITK</sequence>
<gene>
    <name evidence="1" type="ORF">NIES80_37120</name>
</gene>
<dbReference type="RefSeq" id="WP_199290986.1">
    <property type="nucleotide sequence ID" value="NZ_BJCF01000062.1"/>
</dbReference>
<comment type="caution">
    <text evidence="1">The sequence shown here is derived from an EMBL/GenBank/DDBJ whole genome shotgun (WGS) entry which is preliminary data.</text>
</comment>
<protein>
    <submittedName>
        <fullName evidence="1">Uncharacterized protein</fullName>
    </submittedName>
</protein>
<organism evidence="1 2">
    <name type="scientific">Dolichospermum planctonicum</name>
    <dbReference type="NCBI Taxonomy" id="136072"/>
    <lineage>
        <taxon>Bacteria</taxon>
        <taxon>Bacillati</taxon>
        <taxon>Cyanobacteriota</taxon>
        <taxon>Cyanophyceae</taxon>
        <taxon>Nostocales</taxon>
        <taxon>Aphanizomenonaceae</taxon>
        <taxon>Dolichospermum</taxon>
    </lineage>
</organism>
<evidence type="ECO:0000313" key="1">
    <source>
        <dbReference type="EMBL" id="GCL43990.1"/>
    </source>
</evidence>
<dbReference type="EMBL" id="BJCF01000062">
    <property type="protein sequence ID" value="GCL43990.1"/>
    <property type="molecule type" value="Genomic_DNA"/>
</dbReference>
<reference evidence="2" key="1">
    <citation type="submission" date="2019-02" db="EMBL/GenBank/DDBJ databases">
        <title>Draft genome sequence of Dolichospermum planctonicum NIES-80.</title>
        <authorList>
            <person name="Yamaguchi H."/>
            <person name="Suzuki S."/>
            <person name="Kawachi M."/>
        </authorList>
    </citation>
    <scope>NUCLEOTIDE SEQUENCE [LARGE SCALE GENOMIC DNA]</scope>
    <source>
        <strain evidence="2">NIES-80</strain>
    </source>
</reference>
<evidence type="ECO:0000313" key="2">
    <source>
        <dbReference type="Proteomes" id="UP000299367"/>
    </source>
</evidence>
<proteinExistence type="predicted"/>
<name>A0A480AG19_9CYAN</name>
<dbReference type="AlphaFoldDB" id="A0A480AG19"/>
<accession>A0A480AG19</accession>
<dbReference type="Proteomes" id="UP000299367">
    <property type="component" value="Unassembled WGS sequence"/>
</dbReference>